<accession>A0ABM5V2N9</accession>
<evidence type="ECO:0000313" key="4">
    <source>
        <dbReference type="Proteomes" id="UP000063429"/>
    </source>
</evidence>
<dbReference type="InterPro" id="IPR029044">
    <property type="entry name" value="Nucleotide-diphossugar_trans"/>
</dbReference>
<dbReference type="PANTHER" id="PTHR43685">
    <property type="entry name" value="GLYCOSYLTRANSFERASE"/>
    <property type="match status" value="1"/>
</dbReference>
<sequence>MTAPIDISICICTFRRPALLDQLLMALTEQACDGLRVEVVVVDNDPAGSAAAVLRDWQGRLPMPLHARHETTPNIAQARNAAVHTAQGEWVLFIDDDEAPDADWIRHLVRAQRQYNADAVFAPVLPRYLPDTPDWIRTGDFFNRRRFATGTAITTKDARTGNVLIRRSKLMAVSAPVGGPFDTAFGRTGAEDTMLFRDMLAHGARFIWCDEATVSEEVPAQRANLNWLLRRSYRLGQTYVLSEIARLGGLPRFLRAAQLGVRALIQLLIAAGVTLLALPFSRIAAIRWLRTTLAQCGKLSALAGHRYHEYGN</sequence>
<keyword evidence="1" id="KW-0472">Membrane</keyword>
<dbReference type="GO" id="GO:0016740">
    <property type="term" value="F:transferase activity"/>
    <property type="evidence" value="ECO:0007669"/>
    <property type="project" value="UniProtKB-KW"/>
</dbReference>
<protein>
    <submittedName>
        <fullName evidence="3">Glycosyl transferase</fullName>
    </submittedName>
</protein>
<evidence type="ECO:0000313" key="3">
    <source>
        <dbReference type="EMBL" id="AKZ63866.1"/>
    </source>
</evidence>
<dbReference type="PANTHER" id="PTHR43685:SF11">
    <property type="entry name" value="GLYCOSYLTRANSFERASE TAGX-RELATED"/>
    <property type="match status" value="1"/>
</dbReference>
<keyword evidence="3" id="KW-0808">Transferase</keyword>
<feature type="domain" description="Glycosyltransferase 2-like" evidence="2">
    <location>
        <begin position="8"/>
        <end position="170"/>
    </location>
</feature>
<dbReference type="SUPFAM" id="SSF53448">
    <property type="entry name" value="Nucleotide-diphospho-sugar transferases"/>
    <property type="match status" value="1"/>
</dbReference>
<keyword evidence="4" id="KW-1185">Reference proteome</keyword>
<feature type="transmembrane region" description="Helical" evidence="1">
    <location>
        <begin position="259"/>
        <end position="280"/>
    </location>
</feature>
<dbReference type="RefSeq" id="WP_053198838.1">
    <property type="nucleotide sequence ID" value="NZ_CP011409.1"/>
</dbReference>
<keyword evidence="1" id="KW-0812">Transmembrane</keyword>
<dbReference type="Proteomes" id="UP000063429">
    <property type="component" value="Chromosome"/>
</dbReference>
<dbReference type="Pfam" id="PF00535">
    <property type="entry name" value="Glycos_transf_2"/>
    <property type="match status" value="1"/>
</dbReference>
<gene>
    <name evidence="3" type="ORF">F506_15395</name>
</gene>
<evidence type="ECO:0000259" key="2">
    <source>
        <dbReference type="Pfam" id="PF00535"/>
    </source>
</evidence>
<proteinExistence type="predicted"/>
<dbReference type="CDD" id="cd00761">
    <property type="entry name" value="Glyco_tranf_GTA_type"/>
    <property type="match status" value="1"/>
</dbReference>
<reference evidence="4" key="1">
    <citation type="journal article" date="2015" name="Genome Announc.">
        <title>Complete Genome Sequence of Herbaspirillum hiltneri N3 (DSM 17495), Isolated from Surface-Sterilized Wheat Roots.</title>
        <authorList>
            <person name="Guizelini D."/>
            <person name="Saizaki P.M."/>
            <person name="Coimbra N.A."/>
            <person name="Weiss V.A."/>
            <person name="Faoro H."/>
            <person name="Sfeir M.Z."/>
            <person name="Baura V.A."/>
            <person name="Monteiro R.A."/>
            <person name="Chubatsu L.S."/>
            <person name="Souza E.M."/>
            <person name="Cruz L.M."/>
            <person name="Pedrosa F.O."/>
            <person name="Raittz R.T."/>
            <person name="Marchaukoski J.N."/>
            <person name="Steffens M.B."/>
        </authorList>
    </citation>
    <scope>NUCLEOTIDE SEQUENCE [LARGE SCALE GENOMIC DNA]</scope>
    <source>
        <strain evidence="4">N3</strain>
    </source>
</reference>
<organism evidence="3 4">
    <name type="scientific">Herbaspirillum hiltneri N3</name>
    <dbReference type="NCBI Taxonomy" id="1262470"/>
    <lineage>
        <taxon>Bacteria</taxon>
        <taxon>Pseudomonadati</taxon>
        <taxon>Pseudomonadota</taxon>
        <taxon>Betaproteobacteria</taxon>
        <taxon>Burkholderiales</taxon>
        <taxon>Oxalobacteraceae</taxon>
        <taxon>Herbaspirillum</taxon>
    </lineage>
</organism>
<evidence type="ECO:0000256" key="1">
    <source>
        <dbReference type="SAM" id="Phobius"/>
    </source>
</evidence>
<dbReference type="Gene3D" id="3.90.550.10">
    <property type="entry name" value="Spore Coat Polysaccharide Biosynthesis Protein SpsA, Chain A"/>
    <property type="match status" value="1"/>
</dbReference>
<dbReference type="InterPro" id="IPR001173">
    <property type="entry name" value="Glyco_trans_2-like"/>
</dbReference>
<dbReference type="EMBL" id="CP011409">
    <property type="protein sequence ID" value="AKZ63866.1"/>
    <property type="molecule type" value="Genomic_DNA"/>
</dbReference>
<name>A0ABM5V2N9_9BURK</name>
<keyword evidence="1" id="KW-1133">Transmembrane helix</keyword>
<dbReference type="InterPro" id="IPR050834">
    <property type="entry name" value="Glycosyltransf_2"/>
</dbReference>